<sequence length="809" mass="90221" precursor="true">MCMSSTKFYSMSVLPLVVMMSMASAHAVHGSYGVVTDIQFVGLQRITAESLYPILPTTVGGSINQEQLSESIKSLYDTGNFSDVQVVNDDGVLRFLVVERPIIAEINYKGNTLIPKQGLEDGLKHAGLVKGSVLKQATLFGVANELQQQYILQGYYNSDINVEQTLLDGNRVKLDITFIEGKPAKVIDINIIGNDYFSDEDIKDVFALKEASWTRLLSKSDRYAQEKLAASLENLKAMYQNSGFIRFNIDNATLNVSEDKKHVFIEVAISEGQQYAFGKVSFLGNTPYSQEELNKQVSFATNEQYSKAKLDDTTANIKNKLGDDGYYFAQIRPIPRINDDTHTVDMDYYIDPVRPVYVRRINFFGNTKTQDEVLRREMRQLEGALASSQKIQLSRIRLMRTGYFKSVVADVKPVPNQLDQVDVNITVVEQPTGSSTIAAGYSQSGGVTFQFDLSQRNFLGTGNGLNFGLSRSETRENYNIGITDPYFTKDGVSQGINAYYRKTKLDDKNVSNYITDSYGATLNYGYPVDEDTRVSAGFNIDRTDITGGRWMGISNVQSIIDDGGRATVHTGNDKGRYNFENDYTSYNLMLGWSHSTLDKPVFPTKGMSHNVDFTIGLGDKTYQKASYTGNLYLPVGKGFIGRGYTKLGYGHNLPFYDNFYAGGYGTVRGFDYYSLGPKSTTFFDTQFEPEKQNYLPEEVGGNAMAAVGAELILPMPFKGDWADQVRPVLFVEGAQVFDTTGKENKTFIYHGNDTKIPLLTQDKQMRYSAGAGITWFTPIGPIAISYAKPFNKKEGDKVDEVQFQIGNVF</sequence>
<feature type="chain" id="PRO_5013405626" description="Outer membrane protein assembly factor BamA" evidence="8">
    <location>
        <begin position="28"/>
        <end position="809"/>
    </location>
</feature>
<keyword evidence="4 8" id="KW-0732">Signal</keyword>
<feature type="domain" description="POTRA" evidence="10">
    <location>
        <begin position="356"/>
        <end position="430"/>
    </location>
</feature>
<feature type="domain" description="POTRA" evidence="10">
    <location>
        <begin position="184"/>
        <end position="272"/>
    </location>
</feature>
<dbReference type="PANTHER" id="PTHR12815">
    <property type="entry name" value="SORTING AND ASSEMBLY MACHINERY SAMM50 PROTEIN FAMILY MEMBER"/>
    <property type="match status" value="1"/>
</dbReference>
<dbReference type="PIRSF" id="PIRSF006076">
    <property type="entry name" value="OM_assembly_OMP85"/>
    <property type="match status" value="1"/>
</dbReference>
<dbReference type="HAMAP" id="MF_01430">
    <property type="entry name" value="OM_assembly_BamA"/>
    <property type="match status" value="1"/>
</dbReference>
<reference evidence="11 12" key="1">
    <citation type="submission" date="2017-02" db="EMBL/GenBank/DDBJ databases">
        <title>Draft genome sequence of Moraxella lincolnii CCUG 9405T type strain.</title>
        <authorList>
            <person name="Salva-Serra F."/>
            <person name="Engstrom-Jakobsson H."/>
            <person name="Thorell K."/>
            <person name="Jaen-Luchoro D."/>
            <person name="Gonzales-Siles L."/>
            <person name="Karlsson R."/>
            <person name="Yazdan S."/>
            <person name="Boulund F."/>
            <person name="Johnning A."/>
            <person name="Engstrand L."/>
            <person name="Kristiansson E."/>
            <person name="Moore E."/>
        </authorList>
    </citation>
    <scope>NUCLEOTIDE SEQUENCE [LARGE SCALE GENOMIC DNA]</scope>
    <source>
        <strain evidence="11 12">CCUG 9405</strain>
    </source>
</reference>
<dbReference type="STRING" id="90241.B0682_04335"/>
<evidence type="ECO:0000259" key="10">
    <source>
        <dbReference type="PROSITE" id="PS51779"/>
    </source>
</evidence>
<feature type="domain" description="POTRA" evidence="10">
    <location>
        <begin position="101"/>
        <end position="181"/>
    </location>
</feature>
<dbReference type="InterPro" id="IPR023707">
    <property type="entry name" value="OM_assembly_BamA"/>
</dbReference>
<gene>
    <name evidence="8" type="primary">bamA</name>
    <name evidence="11" type="ORF">B0682_04335</name>
</gene>
<dbReference type="PROSITE" id="PS51779">
    <property type="entry name" value="POTRA"/>
    <property type="match status" value="3"/>
</dbReference>
<evidence type="ECO:0000256" key="9">
    <source>
        <dbReference type="NCBIfam" id="TIGR03303"/>
    </source>
</evidence>
<keyword evidence="3 8" id="KW-0812">Transmembrane</keyword>
<accession>A0A1T0CHM4</accession>
<dbReference type="Proteomes" id="UP000191094">
    <property type="component" value="Unassembled WGS sequence"/>
</dbReference>
<comment type="similarity">
    <text evidence="8">Belongs to the BamA family.</text>
</comment>
<keyword evidence="12" id="KW-1185">Reference proteome</keyword>
<dbReference type="Pfam" id="PF07244">
    <property type="entry name" value="POTRA"/>
    <property type="match status" value="5"/>
</dbReference>
<feature type="signal peptide" evidence="8">
    <location>
        <begin position="1"/>
        <end position="27"/>
    </location>
</feature>
<comment type="function">
    <text evidence="8">Part of the outer membrane protein assembly complex, which is involved in assembly and insertion of beta-barrel proteins into the outer membrane.</text>
</comment>
<dbReference type="InterPro" id="IPR034746">
    <property type="entry name" value="POTRA"/>
</dbReference>
<dbReference type="GO" id="GO:0051205">
    <property type="term" value="P:protein insertion into membrane"/>
    <property type="evidence" value="ECO:0007669"/>
    <property type="project" value="UniProtKB-UniRule"/>
</dbReference>
<evidence type="ECO:0000256" key="5">
    <source>
        <dbReference type="ARBA" id="ARBA00022737"/>
    </source>
</evidence>
<proteinExistence type="inferred from homology"/>
<keyword evidence="2 8" id="KW-1134">Transmembrane beta strand</keyword>
<keyword evidence="6 8" id="KW-0472">Membrane</keyword>
<comment type="subunit">
    <text evidence="8">Part of the Bam complex.</text>
</comment>
<dbReference type="InterPro" id="IPR039910">
    <property type="entry name" value="D15-like"/>
</dbReference>
<evidence type="ECO:0000256" key="4">
    <source>
        <dbReference type="ARBA" id="ARBA00022729"/>
    </source>
</evidence>
<evidence type="ECO:0000313" key="12">
    <source>
        <dbReference type="Proteomes" id="UP000191094"/>
    </source>
</evidence>
<dbReference type="InterPro" id="IPR000184">
    <property type="entry name" value="Bac_surfAg_D15"/>
</dbReference>
<comment type="caution">
    <text evidence="11">The sequence shown here is derived from an EMBL/GenBank/DDBJ whole genome shotgun (WGS) entry which is preliminary data.</text>
</comment>
<dbReference type="InterPro" id="IPR010827">
    <property type="entry name" value="BamA/TamA_POTRA"/>
</dbReference>
<keyword evidence="7 8" id="KW-0998">Cell outer membrane</keyword>
<dbReference type="PANTHER" id="PTHR12815:SF23">
    <property type="entry name" value="OUTER MEMBRANE PROTEIN ASSEMBLY FACTOR BAMA"/>
    <property type="match status" value="1"/>
</dbReference>
<dbReference type="AlphaFoldDB" id="A0A1T0CHM4"/>
<evidence type="ECO:0000256" key="7">
    <source>
        <dbReference type="ARBA" id="ARBA00023237"/>
    </source>
</evidence>
<evidence type="ECO:0000256" key="8">
    <source>
        <dbReference type="HAMAP-Rule" id="MF_01430"/>
    </source>
</evidence>
<comment type="subcellular location">
    <subcellularLocation>
        <location evidence="8">Cell outer membrane</location>
    </subcellularLocation>
    <subcellularLocation>
        <location evidence="1">Membrane</location>
    </subcellularLocation>
</comment>
<evidence type="ECO:0000256" key="3">
    <source>
        <dbReference type="ARBA" id="ARBA00022692"/>
    </source>
</evidence>
<dbReference type="NCBIfam" id="TIGR03303">
    <property type="entry name" value="OM_YaeT"/>
    <property type="match status" value="1"/>
</dbReference>
<dbReference type="EMBL" id="MUYT01000004">
    <property type="protein sequence ID" value="OOS21840.1"/>
    <property type="molecule type" value="Genomic_DNA"/>
</dbReference>
<evidence type="ECO:0000313" key="11">
    <source>
        <dbReference type="EMBL" id="OOS21840.1"/>
    </source>
</evidence>
<protein>
    <recommendedName>
        <fullName evidence="8 9">Outer membrane protein assembly factor BamA</fullName>
    </recommendedName>
</protein>
<dbReference type="GO" id="GO:1990063">
    <property type="term" value="C:Bam protein complex"/>
    <property type="evidence" value="ECO:0007669"/>
    <property type="project" value="TreeGrafter"/>
</dbReference>
<evidence type="ECO:0000256" key="6">
    <source>
        <dbReference type="ARBA" id="ARBA00023136"/>
    </source>
</evidence>
<keyword evidence="5 8" id="KW-0677">Repeat</keyword>
<dbReference type="Gene3D" id="2.40.160.50">
    <property type="entry name" value="membrane protein fhac: a member of the omp85/tpsb transporter family"/>
    <property type="match status" value="1"/>
</dbReference>
<dbReference type="RefSeq" id="WP_205760096.1">
    <property type="nucleotide sequence ID" value="NZ_CP147511.1"/>
</dbReference>
<name>A0A1T0CHM4_9GAMM</name>
<evidence type="ECO:0000256" key="2">
    <source>
        <dbReference type="ARBA" id="ARBA00022452"/>
    </source>
</evidence>
<dbReference type="GO" id="GO:0043165">
    <property type="term" value="P:Gram-negative-bacterium-type cell outer membrane assembly"/>
    <property type="evidence" value="ECO:0007669"/>
    <property type="project" value="UniProtKB-UniRule"/>
</dbReference>
<organism evidence="11 12">
    <name type="scientific">Lwoffella lincolnii</name>
    <dbReference type="NCBI Taxonomy" id="90241"/>
    <lineage>
        <taxon>Bacteria</taxon>
        <taxon>Pseudomonadati</taxon>
        <taxon>Pseudomonadota</taxon>
        <taxon>Gammaproteobacteria</taxon>
        <taxon>Moraxellales</taxon>
        <taxon>Moraxellaceae</taxon>
        <taxon>Lwoffella</taxon>
    </lineage>
</organism>
<dbReference type="Gene3D" id="3.10.20.310">
    <property type="entry name" value="membrane protein fhac"/>
    <property type="match status" value="5"/>
</dbReference>
<dbReference type="Pfam" id="PF01103">
    <property type="entry name" value="Omp85"/>
    <property type="match status" value="1"/>
</dbReference>
<evidence type="ECO:0000256" key="1">
    <source>
        <dbReference type="ARBA" id="ARBA00004370"/>
    </source>
</evidence>